<dbReference type="OrthoDB" id="196847at2759"/>
<organism evidence="8">
    <name type="scientific">Notodromas monacha</name>
    <dbReference type="NCBI Taxonomy" id="399045"/>
    <lineage>
        <taxon>Eukaryota</taxon>
        <taxon>Metazoa</taxon>
        <taxon>Ecdysozoa</taxon>
        <taxon>Arthropoda</taxon>
        <taxon>Crustacea</taxon>
        <taxon>Oligostraca</taxon>
        <taxon>Ostracoda</taxon>
        <taxon>Podocopa</taxon>
        <taxon>Podocopida</taxon>
        <taxon>Cypridocopina</taxon>
        <taxon>Cypridoidea</taxon>
        <taxon>Cyprididae</taxon>
        <taxon>Notodromas</taxon>
    </lineage>
</organism>
<evidence type="ECO:0008006" key="10">
    <source>
        <dbReference type="Google" id="ProtNLM"/>
    </source>
</evidence>
<dbReference type="GO" id="GO:0046872">
    <property type="term" value="F:metal ion binding"/>
    <property type="evidence" value="ECO:0007669"/>
    <property type="project" value="InterPro"/>
</dbReference>
<dbReference type="SUPFAM" id="SSF51246">
    <property type="entry name" value="Rudiment single hybrid motif"/>
    <property type="match status" value="1"/>
</dbReference>
<proteinExistence type="predicted"/>
<dbReference type="InterPro" id="IPR005482">
    <property type="entry name" value="Biotin_COase_C"/>
</dbReference>
<dbReference type="InterPro" id="IPR005479">
    <property type="entry name" value="CPAse_ATP-bd"/>
</dbReference>
<dbReference type="EMBL" id="OA894001">
    <property type="protein sequence ID" value="CAD7285142.1"/>
    <property type="molecule type" value="Genomic_DNA"/>
</dbReference>
<evidence type="ECO:0000256" key="4">
    <source>
        <dbReference type="ARBA" id="ARBA00023267"/>
    </source>
</evidence>
<dbReference type="Pfam" id="PF02786">
    <property type="entry name" value="CPSase_L_D2"/>
    <property type="match status" value="1"/>
</dbReference>
<dbReference type="Proteomes" id="UP000678499">
    <property type="component" value="Unassembled WGS sequence"/>
</dbReference>
<dbReference type="FunFam" id="3.30.1490.20:FF:000018">
    <property type="entry name" value="Biotin carboxylase"/>
    <property type="match status" value="1"/>
</dbReference>
<evidence type="ECO:0000259" key="7">
    <source>
        <dbReference type="PROSITE" id="PS50979"/>
    </source>
</evidence>
<evidence type="ECO:0000256" key="5">
    <source>
        <dbReference type="PROSITE-ProRule" id="PRU00409"/>
    </source>
</evidence>
<dbReference type="InterPro" id="IPR011761">
    <property type="entry name" value="ATP-grasp"/>
</dbReference>
<name>A0A7R9C3U9_9CRUS</name>
<feature type="domain" description="Biotin carboxylation" evidence="7">
    <location>
        <begin position="1"/>
        <end position="332"/>
    </location>
</feature>
<dbReference type="Pfam" id="PF02785">
    <property type="entry name" value="Biotin_carb_C"/>
    <property type="match status" value="1"/>
</dbReference>
<dbReference type="PROSITE" id="PS00867">
    <property type="entry name" value="CPSASE_2"/>
    <property type="match status" value="1"/>
</dbReference>
<dbReference type="SMART" id="SM00878">
    <property type="entry name" value="Biotin_carb_C"/>
    <property type="match status" value="1"/>
</dbReference>
<dbReference type="GO" id="GO:0005524">
    <property type="term" value="F:ATP binding"/>
    <property type="evidence" value="ECO:0007669"/>
    <property type="project" value="UniProtKB-UniRule"/>
</dbReference>
<keyword evidence="1" id="KW-0436">Ligase</keyword>
<evidence type="ECO:0000256" key="1">
    <source>
        <dbReference type="ARBA" id="ARBA00022598"/>
    </source>
</evidence>
<evidence type="ECO:0000313" key="9">
    <source>
        <dbReference type="Proteomes" id="UP000678499"/>
    </source>
</evidence>
<dbReference type="AlphaFoldDB" id="A0A7R9C3U9"/>
<dbReference type="InterPro" id="IPR011764">
    <property type="entry name" value="Biotin_carboxylation_dom"/>
</dbReference>
<dbReference type="EMBL" id="CAJPEX010011964">
    <property type="protein sequence ID" value="CAG0925294.1"/>
    <property type="molecule type" value="Genomic_DNA"/>
</dbReference>
<reference evidence="8" key="1">
    <citation type="submission" date="2020-11" db="EMBL/GenBank/DDBJ databases">
        <authorList>
            <person name="Tran Van P."/>
        </authorList>
    </citation>
    <scope>NUCLEOTIDE SEQUENCE</scope>
</reference>
<dbReference type="Gene3D" id="3.30.470.20">
    <property type="entry name" value="ATP-grasp fold, B domain"/>
    <property type="match status" value="1"/>
</dbReference>
<sequence>MGDKATAKKTMKEAGVPCVPGSDGIIDTFEQAIEVAKETGFPVMLKATAGGGGKGMRAVWKAEDLQKAWESAVQEATAAFGNGGMYMEKLIQEPRHIEIQIAGDQYGKACHLSERDCSVQRRHQKLAEETPSPFMTYELRLAMGEAAVKAAEYIAYEGVGTVEFLVDKDRNFYFMEMNTRIQVEHPITEQVIDYDLIKEQILLAAGDKLSGQNYFPKLHSIECRINAEDPYNDFRPSPGKITTLNIPGGHGVRVDTHVYSGYVIPPYYDSMIAKLIVTAQTRTEAIAKMRRALDEFYIEGIKTTVPFHRQLMDHPDFVAGNYTTKFMEDFQMDPSYLKD</sequence>
<gene>
    <name evidence="8" type="ORF">NMOB1V02_LOCUS12744</name>
</gene>
<keyword evidence="3 5" id="KW-0067">ATP-binding</keyword>
<protein>
    <recommendedName>
        <fullName evidence="10">Biotin carboxylase</fullName>
    </recommendedName>
</protein>
<dbReference type="InterPro" id="IPR051602">
    <property type="entry name" value="ACC_Biotin_Carboxylase"/>
</dbReference>
<evidence type="ECO:0000256" key="2">
    <source>
        <dbReference type="ARBA" id="ARBA00022741"/>
    </source>
</evidence>
<evidence type="ECO:0000313" key="8">
    <source>
        <dbReference type="EMBL" id="CAD7285142.1"/>
    </source>
</evidence>
<accession>A0A7R9C3U9</accession>
<dbReference type="Gene3D" id="3.30.1490.20">
    <property type="entry name" value="ATP-grasp fold, A domain"/>
    <property type="match status" value="1"/>
</dbReference>
<keyword evidence="4" id="KW-0092">Biotin</keyword>
<dbReference type="PROSITE" id="PS50975">
    <property type="entry name" value="ATP_GRASP"/>
    <property type="match status" value="1"/>
</dbReference>
<keyword evidence="2 5" id="KW-0547">Nucleotide-binding</keyword>
<keyword evidence="9" id="KW-1185">Reference proteome</keyword>
<dbReference type="PANTHER" id="PTHR48095:SF2">
    <property type="entry name" value="BIOTIN CARBOXYLASE, CHLOROPLASTIC"/>
    <property type="match status" value="1"/>
</dbReference>
<dbReference type="GO" id="GO:0016874">
    <property type="term" value="F:ligase activity"/>
    <property type="evidence" value="ECO:0007669"/>
    <property type="project" value="UniProtKB-KW"/>
</dbReference>
<dbReference type="SUPFAM" id="SSF56059">
    <property type="entry name" value="Glutathione synthetase ATP-binding domain-like"/>
    <property type="match status" value="1"/>
</dbReference>
<evidence type="ECO:0000256" key="3">
    <source>
        <dbReference type="ARBA" id="ARBA00022840"/>
    </source>
</evidence>
<dbReference type="PANTHER" id="PTHR48095">
    <property type="entry name" value="PYRUVATE CARBOXYLASE SUBUNIT A"/>
    <property type="match status" value="1"/>
</dbReference>
<dbReference type="InterPro" id="IPR013815">
    <property type="entry name" value="ATP_grasp_subdomain_1"/>
</dbReference>
<dbReference type="PROSITE" id="PS50979">
    <property type="entry name" value="BC"/>
    <property type="match status" value="1"/>
</dbReference>
<evidence type="ECO:0000259" key="6">
    <source>
        <dbReference type="PROSITE" id="PS50975"/>
    </source>
</evidence>
<feature type="domain" description="ATP-grasp" evidence="6">
    <location>
        <begin position="8"/>
        <end position="205"/>
    </location>
</feature>
<dbReference type="PROSITE" id="PS00866">
    <property type="entry name" value="CPSASE_1"/>
    <property type="match status" value="1"/>
</dbReference>
<dbReference type="InterPro" id="IPR011054">
    <property type="entry name" value="Rudment_hybrid_motif"/>
</dbReference>